<evidence type="ECO:0000313" key="3">
    <source>
        <dbReference type="EMBL" id="GAA2060036.1"/>
    </source>
</evidence>
<accession>A0ABN2VDN8</accession>
<feature type="region of interest" description="Disordered" evidence="1">
    <location>
        <begin position="195"/>
        <end position="221"/>
    </location>
</feature>
<dbReference type="Gene3D" id="1.10.4030.10">
    <property type="entry name" value="Porin chaperone SurA, peptide-binding domain"/>
    <property type="match status" value="1"/>
</dbReference>
<dbReference type="InterPro" id="IPR050245">
    <property type="entry name" value="PrsA_foldase"/>
</dbReference>
<dbReference type="EMBL" id="BAAAPE010000001">
    <property type="protein sequence ID" value="GAA2060036.1"/>
    <property type="molecule type" value="Genomic_DNA"/>
</dbReference>
<dbReference type="PANTHER" id="PTHR47245:SF2">
    <property type="entry name" value="PEPTIDYL-PROLYL CIS-TRANS ISOMERASE HP_0175-RELATED"/>
    <property type="match status" value="1"/>
</dbReference>
<organism evidence="3 4">
    <name type="scientific">Streptomyces albiaxialis</name>
    <dbReference type="NCBI Taxonomy" id="329523"/>
    <lineage>
        <taxon>Bacteria</taxon>
        <taxon>Bacillati</taxon>
        <taxon>Actinomycetota</taxon>
        <taxon>Actinomycetes</taxon>
        <taxon>Kitasatosporales</taxon>
        <taxon>Streptomycetaceae</taxon>
        <taxon>Streptomyces</taxon>
    </lineage>
</organism>
<name>A0ABN2VDN8_9ACTN</name>
<reference evidence="3 4" key="1">
    <citation type="journal article" date="2019" name="Int. J. Syst. Evol. Microbiol.">
        <title>The Global Catalogue of Microorganisms (GCM) 10K type strain sequencing project: providing services to taxonomists for standard genome sequencing and annotation.</title>
        <authorList>
            <consortium name="The Broad Institute Genomics Platform"/>
            <consortium name="The Broad Institute Genome Sequencing Center for Infectious Disease"/>
            <person name="Wu L."/>
            <person name="Ma J."/>
        </authorList>
    </citation>
    <scope>NUCLEOTIDE SEQUENCE [LARGE SCALE GENOMIC DNA]</scope>
    <source>
        <strain evidence="3 4">JCM 15478</strain>
    </source>
</reference>
<evidence type="ECO:0000256" key="2">
    <source>
        <dbReference type="SAM" id="SignalP"/>
    </source>
</evidence>
<evidence type="ECO:0000256" key="1">
    <source>
        <dbReference type="SAM" id="MobiDB-lite"/>
    </source>
</evidence>
<dbReference type="InterPro" id="IPR027304">
    <property type="entry name" value="Trigger_fact/SurA_dom_sf"/>
</dbReference>
<evidence type="ECO:0000313" key="4">
    <source>
        <dbReference type="Proteomes" id="UP001500016"/>
    </source>
</evidence>
<dbReference type="InterPro" id="IPR006311">
    <property type="entry name" value="TAT_signal"/>
</dbReference>
<dbReference type="PROSITE" id="PS51257">
    <property type="entry name" value="PROKAR_LIPOPROTEIN"/>
    <property type="match status" value="1"/>
</dbReference>
<dbReference type="PANTHER" id="PTHR47245">
    <property type="entry name" value="PEPTIDYLPROLYL ISOMERASE"/>
    <property type="match status" value="1"/>
</dbReference>
<protein>
    <submittedName>
        <fullName evidence="3">SurA N-terminal domain-containing protein</fullName>
    </submittedName>
</protein>
<gene>
    <name evidence="3" type="ORF">GCM10009801_01230</name>
</gene>
<feature type="compositionally biased region" description="Basic and acidic residues" evidence="1">
    <location>
        <begin position="209"/>
        <end position="221"/>
    </location>
</feature>
<dbReference type="SUPFAM" id="SSF109998">
    <property type="entry name" value="Triger factor/SurA peptide-binding domain-like"/>
    <property type="match status" value="1"/>
</dbReference>
<dbReference type="Proteomes" id="UP001500016">
    <property type="component" value="Unassembled WGS sequence"/>
</dbReference>
<sequence length="221" mass="23816">MESHRRRSALTLSSVAALVVAAPLLTGCGKDAHPGAAAVVEGDRISMAQLQSKVGTVRDAQRAAPQGAQMIKQSGQLTRATLDGMIRDKIVARAAEDAGVKVSRREVQQARAQIEQQAGGRKALEKALLQQQAVAPGEIDDRIRMQVRVEKVAQAGGIDPRSPQGNEQLNAKLAQVSKDMKIDVNPRYGKWNAAKSTLGNAKTPWLRDVSGDAKDRQQQRM</sequence>
<proteinExistence type="predicted"/>
<comment type="caution">
    <text evidence="3">The sequence shown here is derived from an EMBL/GenBank/DDBJ whole genome shotgun (WGS) entry which is preliminary data.</text>
</comment>
<dbReference type="Pfam" id="PF13624">
    <property type="entry name" value="SurA_N_3"/>
    <property type="match status" value="1"/>
</dbReference>
<dbReference type="PROSITE" id="PS51318">
    <property type="entry name" value="TAT"/>
    <property type="match status" value="1"/>
</dbReference>
<keyword evidence="2" id="KW-0732">Signal</keyword>
<dbReference type="RefSeq" id="WP_344522785.1">
    <property type="nucleotide sequence ID" value="NZ_BAAAPE010000001.1"/>
</dbReference>
<feature type="chain" id="PRO_5045979665" evidence="2">
    <location>
        <begin position="22"/>
        <end position="221"/>
    </location>
</feature>
<keyword evidence="4" id="KW-1185">Reference proteome</keyword>
<feature type="signal peptide" evidence="2">
    <location>
        <begin position="1"/>
        <end position="21"/>
    </location>
</feature>